<evidence type="ECO:0000256" key="2">
    <source>
        <dbReference type="ARBA" id="ARBA00022670"/>
    </source>
</evidence>
<keyword evidence="2" id="KW-0645">Protease</keyword>
<keyword evidence="3" id="KW-0479">Metal-binding</keyword>
<dbReference type="GO" id="GO:0008233">
    <property type="term" value="F:peptidase activity"/>
    <property type="evidence" value="ECO:0007669"/>
    <property type="project" value="UniProtKB-KW"/>
</dbReference>
<keyword evidence="4" id="KW-0378">Hydrolase</keyword>
<proteinExistence type="inferred from homology"/>
<reference evidence="6" key="1">
    <citation type="submission" date="2023-03" db="EMBL/GenBank/DDBJ databases">
        <title>Massive genome expansion in bonnet fungi (Mycena s.s.) driven by repeated elements and novel gene families across ecological guilds.</title>
        <authorList>
            <consortium name="Lawrence Berkeley National Laboratory"/>
            <person name="Harder C.B."/>
            <person name="Miyauchi S."/>
            <person name="Viragh M."/>
            <person name="Kuo A."/>
            <person name="Thoen E."/>
            <person name="Andreopoulos B."/>
            <person name="Lu D."/>
            <person name="Skrede I."/>
            <person name="Drula E."/>
            <person name="Henrissat B."/>
            <person name="Morin E."/>
            <person name="Kohler A."/>
            <person name="Barry K."/>
            <person name="LaButti K."/>
            <person name="Morin E."/>
            <person name="Salamov A."/>
            <person name="Lipzen A."/>
            <person name="Mereny Z."/>
            <person name="Hegedus B."/>
            <person name="Baldrian P."/>
            <person name="Stursova M."/>
            <person name="Weitz H."/>
            <person name="Taylor A."/>
            <person name="Grigoriev I.V."/>
            <person name="Nagy L.G."/>
            <person name="Martin F."/>
            <person name="Kauserud H."/>
        </authorList>
    </citation>
    <scope>NUCLEOTIDE SEQUENCE</scope>
    <source>
        <strain evidence="6">CBHHK182m</strain>
    </source>
</reference>
<dbReference type="InterPro" id="IPR001261">
    <property type="entry name" value="ArgE/DapE_CS"/>
</dbReference>
<organism evidence="6 7">
    <name type="scientific">Mycena metata</name>
    <dbReference type="NCBI Taxonomy" id="1033252"/>
    <lineage>
        <taxon>Eukaryota</taxon>
        <taxon>Fungi</taxon>
        <taxon>Dikarya</taxon>
        <taxon>Basidiomycota</taxon>
        <taxon>Agaricomycotina</taxon>
        <taxon>Agaricomycetes</taxon>
        <taxon>Agaricomycetidae</taxon>
        <taxon>Agaricales</taxon>
        <taxon>Marasmiineae</taxon>
        <taxon>Mycenaceae</taxon>
        <taxon>Mycena</taxon>
    </lineage>
</organism>
<dbReference type="Pfam" id="PF07687">
    <property type="entry name" value="M20_dimer"/>
    <property type="match status" value="1"/>
</dbReference>
<evidence type="ECO:0000256" key="1">
    <source>
        <dbReference type="ARBA" id="ARBA00006247"/>
    </source>
</evidence>
<dbReference type="SUPFAM" id="SSF53187">
    <property type="entry name" value="Zn-dependent exopeptidases"/>
    <property type="match status" value="1"/>
</dbReference>
<dbReference type="AlphaFoldDB" id="A0AAD7JD59"/>
<name>A0AAD7JD59_9AGAR</name>
<dbReference type="InterPro" id="IPR002933">
    <property type="entry name" value="Peptidase_M20"/>
</dbReference>
<accession>A0AAD7JD59</accession>
<comment type="caution">
    <text evidence="6">The sequence shown here is derived from an EMBL/GenBank/DDBJ whole genome shotgun (WGS) entry which is preliminary data.</text>
</comment>
<dbReference type="InterPro" id="IPR011650">
    <property type="entry name" value="Peptidase_M20_dimer"/>
</dbReference>
<feature type="domain" description="Peptidase M20 dimerisation" evidence="5">
    <location>
        <begin position="208"/>
        <end position="366"/>
    </location>
</feature>
<dbReference type="Gene3D" id="3.40.630.10">
    <property type="entry name" value="Zn peptidases"/>
    <property type="match status" value="1"/>
</dbReference>
<dbReference type="GO" id="GO:0046872">
    <property type="term" value="F:metal ion binding"/>
    <property type="evidence" value="ECO:0007669"/>
    <property type="project" value="UniProtKB-KW"/>
</dbReference>
<evidence type="ECO:0000256" key="4">
    <source>
        <dbReference type="ARBA" id="ARBA00022801"/>
    </source>
</evidence>
<evidence type="ECO:0000256" key="3">
    <source>
        <dbReference type="ARBA" id="ARBA00022723"/>
    </source>
</evidence>
<gene>
    <name evidence="6" type="ORF">B0H16DRAFT_1529851</name>
</gene>
<dbReference type="PANTHER" id="PTHR43270">
    <property type="entry name" value="BETA-ALA-HIS DIPEPTIDASE"/>
    <property type="match status" value="1"/>
</dbReference>
<dbReference type="Pfam" id="PF01546">
    <property type="entry name" value="Peptidase_M20"/>
    <property type="match status" value="1"/>
</dbReference>
<evidence type="ECO:0000259" key="5">
    <source>
        <dbReference type="Pfam" id="PF07687"/>
    </source>
</evidence>
<dbReference type="Gene3D" id="3.30.70.360">
    <property type="match status" value="1"/>
</dbReference>
<comment type="similarity">
    <text evidence="1">Belongs to the peptidase M20A family.</text>
</comment>
<evidence type="ECO:0000313" key="6">
    <source>
        <dbReference type="EMBL" id="KAJ7762154.1"/>
    </source>
</evidence>
<protein>
    <recommendedName>
        <fullName evidence="5">Peptidase M20 dimerisation domain-containing protein</fullName>
    </recommendedName>
</protein>
<dbReference type="EMBL" id="JARKIB010000033">
    <property type="protein sequence ID" value="KAJ7762154.1"/>
    <property type="molecule type" value="Genomic_DNA"/>
</dbReference>
<dbReference type="Proteomes" id="UP001215598">
    <property type="component" value="Unassembled WGS sequence"/>
</dbReference>
<evidence type="ECO:0000313" key="7">
    <source>
        <dbReference type="Proteomes" id="UP001215598"/>
    </source>
</evidence>
<dbReference type="PANTHER" id="PTHR43270:SF4">
    <property type="entry name" value="CARNOSINE DIPEPTIDASE 2, ISOFORM A"/>
    <property type="match status" value="1"/>
</dbReference>
<dbReference type="GO" id="GO:0006508">
    <property type="term" value="P:proteolysis"/>
    <property type="evidence" value="ECO:0007669"/>
    <property type="project" value="UniProtKB-KW"/>
</dbReference>
<dbReference type="PROSITE" id="PS00759">
    <property type="entry name" value="ARGE_DAPE_CPG2_2"/>
    <property type="match status" value="1"/>
</dbReference>
<keyword evidence="7" id="KW-1185">Reference proteome</keyword>
<dbReference type="CDD" id="cd05676">
    <property type="entry name" value="M20_dipept_like_CNDP"/>
    <property type="match status" value="1"/>
</dbReference>
<dbReference type="InterPro" id="IPR051458">
    <property type="entry name" value="Cyt/Met_Dipeptidase"/>
</dbReference>
<sequence length="478" mass="52207">MPAPSEFLSWVDASKDAFIARLSHAVSIPSISGDPAYRPRVQEMSDWLNAELKKVGVETKQVDLGSHVMDGQTLPLPHAILGKIGNDKNKKTVLIYGHFDVQPAALSDGWASEPFVLTTLPDGRLVGRGSSDDKGPVLGWLAVLQWHHETQTPLPVNLRFCFEGMEENGSEGLDELVEREREGWFGGVDCMCISDNYWLNTRKPALTYGLRGLVYFKINVSGPGRDLHSGVFGRTVHEPMTDLISLMSRLVDAQGRILVPGVDDMVSAAGIEEREIYEKLDYSIADVEGAAGGKIALSDDKTTVLMGRMRLPSLSLHGIEGAFAGPGAKTVIPAKVGGKFSIRLVPPQTPDSVEPLVKTYLESEFAKLGSKNKMVVELLHSGKPWVADWKHWNYTAAIKATELIYKQTPDLTREGGSIPVTLTFAEQLGVNVLLLPMGRGDDGAHSTNEKLDTKNFIEGTKLLGTYLYEIGDVKETGK</sequence>